<proteinExistence type="predicted"/>
<dbReference type="GeneID" id="19201381"/>
<evidence type="ECO:0000313" key="1">
    <source>
        <dbReference type="EMBL" id="EIW76232.1"/>
    </source>
</evidence>
<evidence type="ECO:0008006" key="3">
    <source>
        <dbReference type="Google" id="ProtNLM"/>
    </source>
</evidence>
<dbReference type="KEGG" id="cput:CONPUDRAFT_139658"/>
<accession>A0A5M3MAC3</accession>
<gene>
    <name evidence="1" type="ORF">CONPUDRAFT_139658</name>
</gene>
<dbReference type="EMBL" id="JH711586">
    <property type="protein sequence ID" value="EIW76232.1"/>
    <property type="molecule type" value="Genomic_DNA"/>
</dbReference>
<reference evidence="2" key="1">
    <citation type="journal article" date="2012" name="Science">
        <title>The Paleozoic origin of enzymatic lignin decomposition reconstructed from 31 fungal genomes.</title>
        <authorList>
            <person name="Floudas D."/>
            <person name="Binder M."/>
            <person name="Riley R."/>
            <person name="Barry K."/>
            <person name="Blanchette R.A."/>
            <person name="Henrissat B."/>
            <person name="Martinez A.T."/>
            <person name="Otillar R."/>
            <person name="Spatafora J.W."/>
            <person name="Yadav J.S."/>
            <person name="Aerts A."/>
            <person name="Benoit I."/>
            <person name="Boyd A."/>
            <person name="Carlson A."/>
            <person name="Copeland A."/>
            <person name="Coutinho P.M."/>
            <person name="de Vries R.P."/>
            <person name="Ferreira P."/>
            <person name="Findley K."/>
            <person name="Foster B."/>
            <person name="Gaskell J."/>
            <person name="Glotzer D."/>
            <person name="Gorecki P."/>
            <person name="Heitman J."/>
            <person name="Hesse C."/>
            <person name="Hori C."/>
            <person name="Igarashi K."/>
            <person name="Jurgens J.A."/>
            <person name="Kallen N."/>
            <person name="Kersten P."/>
            <person name="Kohler A."/>
            <person name="Kuees U."/>
            <person name="Kumar T.K.A."/>
            <person name="Kuo A."/>
            <person name="LaButti K."/>
            <person name="Larrondo L.F."/>
            <person name="Lindquist E."/>
            <person name="Ling A."/>
            <person name="Lombard V."/>
            <person name="Lucas S."/>
            <person name="Lundell T."/>
            <person name="Martin R."/>
            <person name="McLaughlin D.J."/>
            <person name="Morgenstern I."/>
            <person name="Morin E."/>
            <person name="Murat C."/>
            <person name="Nagy L.G."/>
            <person name="Nolan M."/>
            <person name="Ohm R.A."/>
            <person name="Patyshakuliyeva A."/>
            <person name="Rokas A."/>
            <person name="Ruiz-Duenas F.J."/>
            <person name="Sabat G."/>
            <person name="Salamov A."/>
            <person name="Samejima M."/>
            <person name="Schmutz J."/>
            <person name="Slot J.C."/>
            <person name="St John F."/>
            <person name="Stenlid J."/>
            <person name="Sun H."/>
            <person name="Sun S."/>
            <person name="Syed K."/>
            <person name="Tsang A."/>
            <person name="Wiebenga A."/>
            <person name="Young D."/>
            <person name="Pisabarro A."/>
            <person name="Eastwood D.C."/>
            <person name="Martin F."/>
            <person name="Cullen D."/>
            <person name="Grigoriev I.V."/>
            <person name="Hibbett D.S."/>
        </authorList>
    </citation>
    <scope>NUCLEOTIDE SEQUENCE [LARGE SCALE GENOMIC DNA]</scope>
    <source>
        <strain evidence="2">RWD-64-598 SS2</strain>
    </source>
</reference>
<organism evidence="1 2">
    <name type="scientific">Coniophora puteana (strain RWD-64-598)</name>
    <name type="common">Brown rot fungus</name>
    <dbReference type="NCBI Taxonomy" id="741705"/>
    <lineage>
        <taxon>Eukaryota</taxon>
        <taxon>Fungi</taxon>
        <taxon>Dikarya</taxon>
        <taxon>Basidiomycota</taxon>
        <taxon>Agaricomycotina</taxon>
        <taxon>Agaricomycetes</taxon>
        <taxon>Agaricomycetidae</taxon>
        <taxon>Boletales</taxon>
        <taxon>Coniophorineae</taxon>
        <taxon>Coniophoraceae</taxon>
        <taxon>Coniophora</taxon>
    </lineage>
</organism>
<sequence length="397" mass="44568">MCWADGTAVLFDDIFCSPSLRYFEVRGDAFTVLKRMPSLVNRCPLLETFKAINPNFKRPATGSRSIEPSVPVTKAVCAWKHLRDADCGLMSPEMLSRIAHLPRLNSLSIDVYAQSKWIIEDDTFGMPAVNRLNIRADRYSTCGKALDLLFKVSDKEGPNQNDLASVTALSVIARVDCPSDPAIFAFANSLATSVSPASLSSLDILMNDQRGDDTDYLKTGAYPSLRPLTAFTQLTSFSCNSYTNHVFFKGLELLDLAKSWPLVEFLSVRRVRQPLRITELAELLRCCKHLRVLDTEILVKNADVMTVYREVVLEDARGSNATRNEHINKALFRIPAGGSRTPGVEWFAPLLEWLFPRLVTIRMMSEAHIEFWCQVAECVEVLGQRPAGEVKIELWEM</sequence>
<keyword evidence="2" id="KW-1185">Reference proteome</keyword>
<dbReference type="AlphaFoldDB" id="A0A5M3MAC3"/>
<evidence type="ECO:0000313" key="2">
    <source>
        <dbReference type="Proteomes" id="UP000053558"/>
    </source>
</evidence>
<dbReference type="OrthoDB" id="3255541at2759"/>
<dbReference type="RefSeq" id="XP_007773488.1">
    <property type="nucleotide sequence ID" value="XM_007775298.1"/>
</dbReference>
<name>A0A5M3MAC3_CONPW</name>
<comment type="caution">
    <text evidence="1">The sequence shown here is derived from an EMBL/GenBank/DDBJ whole genome shotgun (WGS) entry which is preliminary data.</text>
</comment>
<protein>
    <recommendedName>
        <fullName evidence="3">F-box domain-containing protein</fullName>
    </recommendedName>
</protein>
<dbReference type="Proteomes" id="UP000053558">
    <property type="component" value="Unassembled WGS sequence"/>
</dbReference>